<dbReference type="Pfam" id="PF13927">
    <property type="entry name" value="Ig_3"/>
    <property type="match status" value="1"/>
</dbReference>
<dbReference type="AlphaFoldDB" id="A0A6P8FXY0"/>
<dbReference type="InterPro" id="IPR013098">
    <property type="entry name" value="Ig_I-set"/>
</dbReference>
<dbReference type="SUPFAM" id="SSF48726">
    <property type="entry name" value="Immunoglobulin"/>
    <property type="match status" value="3"/>
</dbReference>
<dbReference type="GeneID" id="105902147"/>
<sequence>MEYLLFKTTAFLLLGFCSCQNGLLLNGPLNGAVGGSVKFTLINPPSTQPDGIIWSFKGNREVTIVASFGESEDPTVDYVGRISLDKTTASLELRGLTLNDTGLYTVSITISGVESRGETSLTVFAKVSTPTIESSGGTLIAGNSSVTLTSGQGTIITRAWTKGGQPLSPSNRTTFSEENRTLSISPVESGDNGQYTCTVNNLVSSARETHTLEVNYGPHNVHISPLDVVTSGDRVSLECLADSVPTASLTWMFNGSETGSDSQLIIDKVDHSHAGKYTCTAWNSVTRLTASAEQMLHVTEDFSAHSSPLSGGAIAGIVIGSVAGAGVVAGVIAFGLKMAEVW</sequence>
<dbReference type="SMART" id="SM00409">
    <property type="entry name" value="IG"/>
    <property type="match status" value="3"/>
</dbReference>
<dbReference type="PROSITE" id="PS51257">
    <property type="entry name" value="PROKAR_LIPOPROTEIN"/>
    <property type="match status" value="1"/>
</dbReference>
<keyword evidence="3" id="KW-0325">Glycoprotein</keyword>
<evidence type="ECO:0000313" key="8">
    <source>
        <dbReference type="Proteomes" id="UP000515152"/>
    </source>
</evidence>
<keyword evidence="4" id="KW-0393">Immunoglobulin domain</keyword>
<organism evidence="8 9">
    <name type="scientific">Clupea harengus</name>
    <name type="common">Atlantic herring</name>
    <dbReference type="NCBI Taxonomy" id="7950"/>
    <lineage>
        <taxon>Eukaryota</taxon>
        <taxon>Metazoa</taxon>
        <taxon>Chordata</taxon>
        <taxon>Craniata</taxon>
        <taxon>Vertebrata</taxon>
        <taxon>Euteleostomi</taxon>
        <taxon>Actinopterygii</taxon>
        <taxon>Neopterygii</taxon>
        <taxon>Teleostei</taxon>
        <taxon>Clupei</taxon>
        <taxon>Clupeiformes</taxon>
        <taxon>Clupeoidei</taxon>
        <taxon>Clupeidae</taxon>
        <taxon>Clupea</taxon>
    </lineage>
</organism>
<dbReference type="InterPro" id="IPR013106">
    <property type="entry name" value="Ig_V-set"/>
</dbReference>
<dbReference type="PANTHER" id="PTHR44337">
    <property type="entry name" value="CARCINOEMBRYONIC ANTIGEN-RELATED CELL ADHESION MOLECULE 8"/>
    <property type="match status" value="1"/>
</dbReference>
<keyword evidence="8" id="KW-1185">Reference proteome</keyword>
<evidence type="ECO:0000256" key="5">
    <source>
        <dbReference type="SAM" id="Phobius"/>
    </source>
</evidence>
<dbReference type="InterPro" id="IPR036179">
    <property type="entry name" value="Ig-like_dom_sf"/>
</dbReference>
<dbReference type="Pfam" id="PF07686">
    <property type="entry name" value="V-set"/>
    <property type="match status" value="1"/>
</dbReference>
<proteinExistence type="predicted"/>
<keyword evidence="5" id="KW-1133">Transmembrane helix</keyword>
<dbReference type="InterPro" id="IPR007110">
    <property type="entry name" value="Ig-like_dom"/>
</dbReference>
<reference evidence="9" key="1">
    <citation type="submission" date="2025-08" db="UniProtKB">
        <authorList>
            <consortium name="RefSeq"/>
        </authorList>
    </citation>
    <scope>IDENTIFICATION</scope>
</reference>
<keyword evidence="2" id="KW-1015">Disulfide bond</keyword>
<feature type="transmembrane region" description="Helical" evidence="5">
    <location>
        <begin position="313"/>
        <end position="336"/>
    </location>
</feature>
<feature type="signal peptide" evidence="6">
    <location>
        <begin position="1"/>
        <end position="19"/>
    </location>
</feature>
<feature type="domain" description="Ig-like" evidence="7">
    <location>
        <begin position="160"/>
        <end position="215"/>
    </location>
</feature>
<evidence type="ECO:0000256" key="1">
    <source>
        <dbReference type="ARBA" id="ARBA00022729"/>
    </source>
</evidence>
<keyword evidence="1 6" id="KW-0732">Signal</keyword>
<feature type="domain" description="Ig-like" evidence="7">
    <location>
        <begin position="218"/>
        <end position="291"/>
    </location>
</feature>
<dbReference type="PANTHER" id="PTHR44337:SF20">
    <property type="entry name" value="CARCINOEMBRYONIC ANTIGEN-RELATED CELL ADHESION MOLECULE 5-RELATED"/>
    <property type="match status" value="1"/>
</dbReference>
<dbReference type="InterPro" id="IPR003598">
    <property type="entry name" value="Ig_sub2"/>
</dbReference>
<evidence type="ECO:0000256" key="3">
    <source>
        <dbReference type="ARBA" id="ARBA00023180"/>
    </source>
</evidence>
<dbReference type="CDD" id="cd00096">
    <property type="entry name" value="Ig"/>
    <property type="match status" value="1"/>
</dbReference>
<keyword evidence="5" id="KW-0812">Transmembrane</keyword>
<dbReference type="SMART" id="SM00408">
    <property type="entry name" value="IGc2"/>
    <property type="match status" value="2"/>
</dbReference>
<evidence type="ECO:0000256" key="4">
    <source>
        <dbReference type="ARBA" id="ARBA00023319"/>
    </source>
</evidence>
<dbReference type="InterPro" id="IPR003599">
    <property type="entry name" value="Ig_sub"/>
</dbReference>
<evidence type="ECO:0000256" key="6">
    <source>
        <dbReference type="SAM" id="SignalP"/>
    </source>
</evidence>
<dbReference type="Gene3D" id="2.60.40.10">
    <property type="entry name" value="Immunoglobulins"/>
    <property type="match status" value="3"/>
</dbReference>
<dbReference type="RefSeq" id="XP_031432748.1">
    <property type="nucleotide sequence ID" value="XM_031576888.2"/>
</dbReference>
<evidence type="ECO:0000256" key="2">
    <source>
        <dbReference type="ARBA" id="ARBA00023157"/>
    </source>
</evidence>
<gene>
    <name evidence="9" type="primary">LOC105902147</name>
</gene>
<name>A0A6P8FXY0_CLUHA</name>
<dbReference type="InterPro" id="IPR013783">
    <property type="entry name" value="Ig-like_fold"/>
</dbReference>
<dbReference type="Pfam" id="PF07679">
    <property type="entry name" value="I-set"/>
    <property type="match status" value="1"/>
</dbReference>
<accession>A0A6P8FXY0</accession>
<evidence type="ECO:0000313" key="9">
    <source>
        <dbReference type="RefSeq" id="XP_031432748.1"/>
    </source>
</evidence>
<dbReference type="InterPro" id="IPR052598">
    <property type="entry name" value="IgSF_CEA-related"/>
</dbReference>
<feature type="chain" id="PRO_5028280230" evidence="6">
    <location>
        <begin position="20"/>
        <end position="342"/>
    </location>
</feature>
<dbReference type="Proteomes" id="UP000515152">
    <property type="component" value="Chromosome 11"/>
</dbReference>
<evidence type="ECO:0000259" key="7">
    <source>
        <dbReference type="PROSITE" id="PS50835"/>
    </source>
</evidence>
<keyword evidence="5" id="KW-0472">Membrane</keyword>
<dbReference type="PROSITE" id="PS50835">
    <property type="entry name" value="IG_LIKE"/>
    <property type="match status" value="2"/>
</dbReference>
<protein>
    <submittedName>
        <fullName evidence="9">Carcinoembryonic antigen-related cell adhesion molecule 20-like isoform X1</fullName>
    </submittedName>
</protein>
<dbReference type="KEGG" id="char:105902147"/>